<dbReference type="Gene3D" id="1.10.10.2830">
    <property type="match status" value="1"/>
</dbReference>
<protein>
    <submittedName>
        <fullName evidence="4">ParB/RepB/Spo0J family partition protein</fullName>
    </submittedName>
</protein>
<dbReference type="SMART" id="SM00470">
    <property type="entry name" value="ParB"/>
    <property type="match status" value="1"/>
</dbReference>
<dbReference type="GO" id="GO:0007059">
    <property type="term" value="P:chromosome segregation"/>
    <property type="evidence" value="ECO:0007669"/>
    <property type="project" value="UniProtKB-KW"/>
</dbReference>
<comment type="caution">
    <text evidence="4">The sequence shown here is derived from an EMBL/GenBank/DDBJ whole genome shotgun (WGS) entry which is preliminary data.</text>
</comment>
<feature type="domain" description="ParB-like N-terminal" evidence="3">
    <location>
        <begin position="6"/>
        <end position="99"/>
    </location>
</feature>
<evidence type="ECO:0000313" key="4">
    <source>
        <dbReference type="EMBL" id="KAB2806957.1"/>
    </source>
</evidence>
<dbReference type="Pfam" id="PF17762">
    <property type="entry name" value="HTH_ParB"/>
    <property type="match status" value="1"/>
</dbReference>
<accession>A0A7J5DQW0</accession>
<dbReference type="PANTHER" id="PTHR33375:SF1">
    <property type="entry name" value="CHROMOSOME-PARTITIONING PROTEIN PARB-RELATED"/>
    <property type="match status" value="1"/>
</dbReference>
<evidence type="ECO:0000256" key="1">
    <source>
        <dbReference type="ARBA" id="ARBA00006295"/>
    </source>
</evidence>
<dbReference type="InterPro" id="IPR036086">
    <property type="entry name" value="ParB/Sulfiredoxin_sf"/>
</dbReference>
<dbReference type="InterPro" id="IPR050336">
    <property type="entry name" value="Chromosome_partition/occlusion"/>
</dbReference>
<dbReference type="GO" id="GO:0005694">
    <property type="term" value="C:chromosome"/>
    <property type="evidence" value="ECO:0007669"/>
    <property type="project" value="TreeGrafter"/>
</dbReference>
<dbReference type="SUPFAM" id="SSF110849">
    <property type="entry name" value="ParB/Sulfiredoxin"/>
    <property type="match status" value="1"/>
</dbReference>
<dbReference type="Gene3D" id="3.90.1530.30">
    <property type="match status" value="1"/>
</dbReference>
<dbReference type="Pfam" id="PF02195">
    <property type="entry name" value="ParB_N"/>
    <property type="match status" value="1"/>
</dbReference>
<reference evidence="4 5" key="1">
    <citation type="submission" date="2019-09" db="EMBL/GenBank/DDBJ databases">
        <title>Pimelobacter sp. isolated from Paulinella.</title>
        <authorList>
            <person name="Jeong S.E."/>
        </authorList>
    </citation>
    <scope>NUCLEOTIDE SEQUENCE [LARGE SCALE GENOMIC DNA]</scope>
    <source>
        <strain evidence="4 5">Pch-N</strain>
    </source>
</reference>
<dbReference type="RefSeq" id="WP_151583287.1">
    <property type="nucleotide sequence ID" value="NZ_WBVM01000007.1"/>
</dbReference>
<comment type="similarity">
    <text evidence="1">Belongs to the ParB family.</text>
</comment>
<organism evidence="4 5">
    <name type="scientific">Nocardioides simplex</name>
    <name type="common">Arthrobacter simplex</name>
    <dbReference type="NCBI Taxonomy" id="2045"/>
    <lineage>
        <taxon>Bacteria</taxon>
        <taxon>Bacillati</taxon>
        <taxon>Actinomycetota</taxon>
        <taxon>Actinomycetes</taxon>
        <taxon>Propionibacteriales</taxon>
        <taxon>Nocardioidaceae</taxon>
        <taxon>Pimelobacter</taxon>
    </lineage>
</organism>
<name>A0A7J5DQW0_NOCSI</name>
<dbReference type="EMBL" id="WBVM01000007">
    <property type="protein sequence ID" value="KAB2806957.1"/>
    <property type="molecule type" value="Genomic_DNA"/>
</dbReference>
<dbReference type="NCBIfam" id="TIGR00180">
    <property type="entry name" value="parB_part"/>
    <property type="match status" value="1"/>
</dbReference>
<gene>
    <name evidence="4" type="ORF">F9L07_28405</name>
</gene>
<evidence type="ECO:0000256" key="2">
    <source>
        <dbReference type="ARBA" id="ARBA00022829"/>
    </source>
</evidence>
<dbReference type="InterPro" id="IPR041468">
    <property type="entry name" value="HTH_ParB/Spo0J"/>
</dbReference>
<dbReference type="PANTHER" id="PTHR33375">
    <property type="entry name" value="CHROMOSOME-PARTITIONING PROTEIN PARB-RELATED"/>
    <property type="match status" value="1"/>
</dbReference>
<sequence>MTEHITTVPLEHVRPHPDNPRLAAVADEALVESIRLHGLVDPVLVAPDPENDGQYVLLDGARRYDGHRQAGATSIRVRVREDLITQAQQIEVMAITGLQKELLSPVEEARAYEQLQLIGYDEAAIASAVGYSKTRVKQRLRLGALPEQAQTSVHRGQVTLSDVEAFHEFADDPAATAQLEEALGGDDFAMTVNALRSRRARVARHGELIAEFTAAGARPRAKGEAGLSISHPIWEGTEFADASTHRAAGCLGYADYGLDSFTEPRLVCLDSGSHQAKPAGTGPGSAISTPVPPTEAEVAAAEEAEAQRVAEAAARAAAAEQQAAADRARLDWLYDHFVALFPVKGNTALVATLAGVLPASVWHLDDRAALDALEQDAPADWRECALTLRATLAGLATAKPARILRAFARLTAAQVAESLIDDIHEDRDVSEHAAQLAGWDWLAGVGYPMPQPDRDRHAALRALVDAKRANAEDGAA</sequence>
<keyword evidence="2" id="KW-0159">Chromosome partition</keyword>
<dbReference type="Proteomes" id="UP000449906">
    <property type="component" value="Unassembled WGS sequence"/>
</dbReference>
<dbReference type="GO" id="GO:0003677">
    <property type="term" value="F:DNA binding"/>
    <property type="evidence" value="ECO:0007669"/>
    <property type="project" value="InterPro"/>
</dbReference>
<dbReference type="AlphaFoldDB" id="A0A7J5DQW0"/>
<dbReference type="InterPro" id="IPR003115">
    <property type="entry name" value="ParB_N"/>
</dbReference>
<evidence type="ECO:0000259" key="3">
    <source>
        <dbReference type="SMART" id="SM00470"/>
    </source>
</evidence>
<proteinExistence type="inferred from homology"/>
<dbReference type="InterPro" id="IPR004437">
    <property type="entry name" value="ParB/RepB/Spo0J"/>
</dbReference>
<evidence type="ECO:0000313" key="5">
    <source>
        <dbReference type="Proteomes" id="UP000449906"/>
    </source>
</evidence>